<dbReference type="KEGG" id="mcha:111011957"/>
<reference evidence="3" key="1">
    <citation type="submission" date="2025-08" db="UniProtKB">
        <authorList>
            <consortium name="RefSeq"/>
        </authorList>
    </citation>
    <scope>IDENTIFICATION</scope>
    <source>
        <strain evidence="3">OHB3-1</strain>
    </source>
</reference>
<name>A0A6J1CJD0_MOMCH</name>
<sequence length="126" mass="14223">MGAAIVLFLVIIFMAMVSLILPSKFAVAVAAAHYIHSLPLQARPTLPEEMHYRFKLSPPPSYQWRPYPFIHKSPSPPYASPPPSPPPPPLAKMQYRFKSPPPPPPESPPPYQWPKRFIHKSPPPPF</sequence>
<dbReference type="GeneID" id="111011957"/>
<protein>
    <submittedName>
        <fullName evidence="3">Extensin-like</fullName>
    </submittedName>
</protein>
<feature type="compositionally biased region" description="Pro residues" evidence="1">
    <location>
        <begin position="75"/>
        <end position="90"/>
    </location>
</feature>
<organism evidence="2 3">
    <name type="scientific">Momordica charantia</name>
    <name type="common">Bitter gourd</name>
    <name type="synonym">Balsam pear</name>
    <dbReference type="NCBI Taxonomy" id="3673"/>
    <lineage>
        <taxon>Eukaryota</taxon>
        <taxon>Viridiplantae</taxon>
        <taxon>Streptophyta</taxon>
        <taxon>Embryophyta</taxon>
        <taxon>Tracheophyta</taxon>
        <taxon>Spermatophyta</taxon>
        <taxon>Magnoliopsida</taxon>
        <taxon>eudicotyledons</taxon>
        <taxon>Gunneridae</taxon>
        <taxon>Pentapetalae</taxon>
        <taxon>rosids</taxon>
        <taxon>fabids</taxon>
        <taxon>Cucurbitales</taxon>
        <taxon>Cucurbitaceae</taxon>
        <taxon>Momordiceae</taxon>
        <taxon>Momordica</taxon>
    </lineage>
</organism>
<keyword evidence="2" id="KW-1185">Reference proteome</keyword>
<evidence type="ECO:0000256" key="1">
    <source>
        <dbReference type="SAM" id="MobiDB-lite"/>
    </source>
</evidence>
<dbReference type="AlphaFoldDB" id="A0A6J1CJD0"/>
<accession>A0A6J1CJD0</accession>
<feature type="compositionally biased region" description="Pro residues" evidence="1">
    <location>
        <begin position="99"/>
        <end position="112"/>
    </location>
</feature>
<proteinExistence type="predicted"/>
<dbReference type="RefSeq" id="XP_022141654.1">
    <property type="nucleotide sequence ID" value="XM_022285962.1"/>
</dbReference>
<evidence type="ECO:0000313" key="3">
    <source>
        <dbReference type="RefSeq" id="XP_022141654.1"/>
    </source>
</evidence>
<dbReference type="Proteomes" id="UP000504603">
    <property type="component" value="Unplaced"/>
</dbReference>
<gene>
    <name evidence="3" type="primary">LOC111011957</name>
</gene>
<feature type="region of interest" description="Disordered" evidence="1">
    <location>
        <begin position="75"/>
        <end position="126"/>
    </location>
</feature>
<evidence type="ECO:0000313" key="2">
    <source>
        <dbReference type="Proteomes" id="UP000504603"/>
    </source>
</evidence>